<dbReference type="PANTHER" id="PTHR47071:SF9">
    <property type="entry name" value="TRM32-LIKE PROTEIN (DUF3741)"/>
    <property type="match status" value="1"/>
</dbReference>
<evidence type="ECO:0000259" key="2">
    <source>
        <dbReference type="Pfam" id="PF12552"/>
    </source>
</evidence>
<dbReference type="PANTHER" id="PTHR47071">
    <property type="entry name" value="PROTEIN TRM32"/>
    <property type="match status" value="1"/>
</dbReference>
<feature type="compositionally biased region" description="Low complexity" evidence="1">
    <location>
        <begin position="85"/>
        <end position="98"/>
    </location>
</feature>
<proteinExistence type="predicted"/>
<dbReference type="AlphaFoldDB" id="A0A1S3T9S4"/>
<name>A0A1S3T9S4_VIGRR</name>
<feature type="compositionally biased region" description="Polar residues" evidence="1">
    <location>
        <begin position="67"/>
        <end position="78"/>
    </location>
</feature>
<keyword evidence="4" id="KW-1185">Reference proteome</keyword>
<feature type="compositionally biased region" description="Polar residues" evidence="1">
    <location>
        <begin position="273"/>
        <end position="295"/>
    </location>
</feature>
<dbReference type="Pfam" id="PF12552">
    <property type="entry name" value="DUF3741"/>
    <property type="match status" value="1"/>
</dbReference>
<organism evidence="4 5">
    <name type="scientific">Vigna radiata var. radiata</name>
    <name type="common">Mung bean</name>
    <name type="synonym">Phaseolus aureus</name>
    <dbReference type="NCBI Taxonomy" id="3916"/>
    <lineage>
        <taxon>Eukaryota</taxon>
        <taxon>Viridiplantae</taxon>
        <taxon>Streptophyta</taxon>
        <taxon>Embryophyta</taxon>
        <taxon>Tracheophyta</taxon>
        <taxon>Spermatophyta</taxon>
        <taxon>Magnoliopsida</taxon>
        <taxon>eudicotyledons</taxon>
        <taxon>Gunneridae</taxon>
        <taxon>Pentapetalae</taxon>
        <taxon>rosids</taxon>
        <taxon>fabids</taxon>
        <taxon>Fabales</taxon>
        <taxon>Fabaceae</taxon>
        <taxon>Papilionoideae</taxon>
        <taxon>50 kb inversion clade</taxon>
        <taxon>NPAAA clade</taxon>
        <taxon>indigoferoid/millettioid clade</taxon>
        <taxon>Phaseoleae</taxon>
        <taxon>Vigna</taxon>
    </lineage>
</organism>
<accession>A0A1S3T9S4</accession>
<dbReference type="Pfam" id="PF14309">
    <property type="entry name" value="DUF4378"/>
    <property type="match status" value="1"/>
</dbReference>
<dbReference type="Proteomes" id="UP000087766">
    <property type="component" value="Unplaced"/>
</dbReference>
<dbReference type="OrthoDB" id="758104at2759"/>
<dbReference type="RefSeq" id="XP_014490517.2">
    <property type="nucleotide sequence ID" value="XM_014635031.2"/>
</dbReference>
<feature type="compositionally biased region" description="Basic and acidic residues" evidence="1">
    <location>
        <begin position="1"/>
        <end position="10"/>
    </location>
</feature>
<feature type="compositionally biased region" description="Basic and acidic residues" evidence="1">
    <location>
        <begin position="55"/>
        <end position="66"/>
    </location>
</feature>
<feature type="region of interest" description="Disordered" evidence="1">
    <location>
        <begin position="267"/>
        <end position="302"/>
    </location>
</feature>
<dbReference type="InterPro" id="IPR022212">
    <property type="entry name" value="DUF3741"/>
</dbReference>
<feature type="compositionally biased region" description="Polar residues" evidence="1">
    <location>
        <begin position="430"/>
        <end position="458"/>
    </location>
</feature>
<protein>
    <submittedName>
        <fullName evidence="5">Uncharacterized protein LOC106753240</fullName>
    </submittedName>
</protein>
<feature type="region of interest" description="Disordered" evidence="1">
    <location>
        <begin position="46"/>
        <end position="98"/>
    </location>
</feature>
<evidence type="ECO:0000256" key="1">
    <source>
        <dbReference type="SAM" id="MobiDB-lite"/>
    </source>
</evidence>
<feature type="compositionally biased region" description="Low complexity" evidence="1">
    <location>
        <begin position="352"/>
        <end position="365"/>
    </location>
</feature>
<evidence type="ECO:0000313" key="4">
    <source>
        <dbReference type="Proteomes" id="UP000087766"/>
    </source>
</evidence>
<feature type="domain" description="DUF4378" evidence="3">
    <location>
        <begin position="708"/>
        <end position="869"/>
    </location>
</feature>
<dbReference type="InterPro" id="IPR044257">
    <property type="entry name" value="TRM32-like"/>
</dbReference>
<feature type="region of interest" description="Disordered" evidence="1">
    <location>
        <begin position="345"/>
        <end position="365"/>
    </location>
</feature>
<feature type="domain" description="DUF3741" evidence="2">
    <location>
        <begin position="219"/>
        <end position="262"/>
    </location>
</feature>
<dbReference type="InterPro" id="IPR025486">
    <property type="entry name" value="DUF4378"/>
</dbReference>
<feature type="region of interest" description="Disordered" evidence="1">
    <location>
        <begin position="650"/>
        <end position="682"/>
    </location>
</feature>
<dbReference type="GeneID" id="106753240"/>
<feature type="region of interest" description="Disordered" evidence="1">
    <location>
        <begin position="1"/>
        <end position="23"/>
    </location>
</feature>
<sequence length="876" mass="99056">MGKRIREKECALPSRNCSSSHHTHQGRVWGILHVIKYHHWRPVKRRITNRRHGGGRPDERVERPGTSDDSGLNSTPHNCTPCAEFSNSPSPSKSSSIKSRFRSLLNEDICKRKGRHKRSSTCPAKTSLQIPHADSVHNLEVDPLSELLLTVESPEPVLRTFQNHLAEGTLDVLSPVFSDKSIVNNDKCVACGTIFSSDTLEQSKIHKHLSSPIQDGPEEKLFNAKILTTDASPHLFRDFLDALDVINANKNFLLEYIQDPGSPLPFHTHRQQSSKANIRPTRSLSFPISTSSSGKQDSDPGQLINQMIDDLLIAEKKNIQTQSNMPKPNESVHYCLPCSSSHNFDRVGEGDPNSSPVSPQVPNNVRTSHFKDLRNKMRRLIEEGRNERRRITMDAILDKIPRGKRLTKNMKKLIHDMSKDPTVNGEGEESSTSGFQSRLSSMSFNKRQRSPMRNSSLKESIGRYSQLYDTCFNSEGKYARVENSRIKEQEVNSILKTPKSFKRFLSMPNLKSYFHHNEEPSFLLSPQNSMKRHGNRNISANDIDHDNRRFNQSDDSKSQIFPPTLVNNTNQEISLKSDQKQLIVRNASKSGINFSAEEKEDNMGIEGLENLRDRGQDIGAEIEYPAEANSVFSSDTSFLDVSFDLEEELNSELKQGQDDGLDQMSEQQEGEENHPEAGENFQNLGTLSESFNYEIPCIEVDPCNEAAFNYVTKVLDLSGFTGQDSLGIWYSDNQPVGLSIYEELEGCLLLDPDCSGNSGEGGECNHLLLFDIVNEALLEIFGRSYNYYPRPLSTLSHVHPLPTGENVLYDVWKLISWYLNSTISDSYISLDYYVSIDLSKYDGWMNLQFDSECVGLEIDDLIFDDLLEEIIFTQFT</sequence>
<gene>
    <name evidence="5" type="primary">LOC106753240</name>
</gene>
<evidence type="ECO:0000259" key="3">
    <source>
        <dbReference type="Pfam" id="PF14309"/>
    </source>
</evidence>
<feature type="region of interest" description="Disordered" evidence="1">
    <location>
        <begin position="417"/>
        <end position="458"/>
    </location>
</feature>
<reference evidence="5" key="1">
    <citation type="submission" date="2025-08" db="UniProtKB">
        <authorList>
            <consortium name="RefSeq"/>
        </authorList>
    </citation>
    <scope>IDENTIFICATION</scope>
    <source>
        <tissue evidence="5">Leaf</tissue>
    </source>
</reference>
<evidence type="ECO:0000313" key="5">
    <source>
        <dbReference type="RefSeq" id="XP_014490517.2"/>
    </source>
</evidence>
<dbReference type="KEGG" id="vra:106753240"/>
<dbReference type="STRING" id="3916.A0A1S3T9S4"/>